<sequence>MSHSFADPSAPTPPPRRGPTPVVWAAMIVVTALVVGGATWFFTSRSSSAVEATAERADAGAVTLEAFGSTGADPFVPAEPITATAPQWAASPPAPAGADPLLVDGDTPLLYGGSPTGSTALYGGSNEQRMCDPEQLVAFLAANPAKATAWASVFGRSTDEIAGFVRSLTPVVLLRDTAVTNHGFAGGAAVARPAVLQAGTAVLVDEFGVPAVRCACGNPLLPPPVTELPSAAFVGERWAGFDPAAILSVRAADAPLTTFTLVDVVTGQPLALRAGAVAQTLAAVGEAGVALSADGVTWHPVAGSPTGRQIAAGDGVLVVPGTTTMASADGGLTWSAVAGAPADATFAAYDGQQWRLLTEPDPYGIVVNGQAPTLRVVLHSSPDLTSWTSQEVSVPLEALPPAEYAATTYVDVVSLGAGDARTAVGVLVADHEGTHRQYLLSSTDLATWQPITLDAAVLPTVAWDGQSWAMAAFRYDGALRDGISHGLTGRPPADLSSVTLAPTTDDVGLGSLDHSPAAGWIAAGWRGADWQDPGLYTSADLTTWTRVSELPGHGFDVAVVSAGSAGPPELTGLPTLAAPVLVTGSGCPVLADLQPIVTAGQLTCAALARVLFDSSGPQTGGQKVAPRWHHWGCSWDVIPEVEAGRSPALSCSGADGSLQVDYWPADKAPTGTATPTATPGGDCVHTNRYGTFDYTLFSGSMACAERIAVLDAYFDRRDQGDYGPAAGWVCLSPSGEDLAYSCNGNGVVIRAVPAGAGGAAGGSAGGASGTDAGITVSQPMTTPACDGTPIVIYASAVTPGRYQADVQAALDAHPGSSWVRTDRSCSSFAQATADGGPIYAVFKPFASVADACAEIAAVGDSAGRRLLDNGSPGTSVYSCS</sequence>
<dbReference type="InterPro" id="IPR046704">
    <property type="entry name" value="DUF6777"/>
</dbReference>
<dbReference type="Proteomes" id="UP000002218">
    <property type="component" value="Chromosome"/>
</dbReference>
<feature type="domain" description="DUF6777" evidence="2">
    <location>
        <begin position="118"/>
        <end position="271"/>
    </location>
</feature>
<evidence type="ECO:0000256" key="1">
    <source>
        <dbReference type="SAM" id="Phobius"/>
    </source>
</evidence>
<reference evidence="4" key="1">
    <citation type="submission" date="2009-09" db="EMBL/GenBank/DDBJ databases">
        <title>The complete genome of Nakamurella multipartita DSM 44233.</title>
        <authorList>
            <consortium name="US DOE Joint Genome Institute (JGI-PGF)"/>
            <person name="Lucas S."/>
            <person name="Copeland A."/>
            <person name="Lapidus A."/>
            <person name="Glavina del Rio T."/>
            <person name="Dalin E."/>
            <person name="Tice H."/>
            <person name="Bruce D."/>
            <person name="Goodwin L."/>
            <person name="Pitluck S."/>
            <person name="Kyrpides N."/>
            <person name="Mavromatis K."/>
            <person name="Ivanova N."/>
            <person name="Ovchinnikova G."/>
            <person name="Sims D."/>
            <person name="Meincke L."/>
            <person name="Brettin T."/>
            <person name="Detter J.C."/>
            <person name="Han C."/>
            <person name="Larimer F."/>
            <person name="Land M."/>
            <person name="Hauser L."/>
            <person name="Markowitz V."/>
            <person name="Cheng J.-F."/>
            <person name="Hugenholtz P."/>
            <person name="Woyke T."/>
            <person name="Wu D."/>
            <person name="Klenk H.-P."/>
            <person name="Eisen J.A."/>
        </authorList>
    </citation>
    <scope>NUCLEOTIDE SEQUENCE [LARGE SCALE GENOMIC DNA]</scope>
    <source>
        <strain evidence="4">ATCC 700099 / DSM 44233 / CIP 104796 / JCM 9543 / NBRC 105858 / Y-104</strain>
    </source>
</reference>
<dbReference type="OrthoDB" id="4655582at2"/>
<keyword evidence="1" id="KW-0812">Transmembrane</keyword>
<dbReference type="KEGG" id="nml:Namu_4826"/>
<reference evidence="3 4" key="2">
    <citation type="journal article" date="2010" name="Stand. Genomic Sci.">
        <title>Complete genome sequence of Nakamurella multipartita type strain (Y-104).</title>
        <authorList>
            <person name="Tice H."/>
            <person name="Mayilraj S."/>
            <person name="Sims D."/>
            <person name="Lapidus A."/>
            <person name="Nolan M."/>
            <person name="Lucas S."/>
            <person name="Glavina Del Rio T."/>
            <person name="Copeland A."/>
            <person name="Cheng J.F."/>
            <person name="Meincke L."/>
            <person name="Bruce D."/>
            <person name="Goodwin L."/>
            <person name="Pitluck S."/>
            <person name="Ivanova N."/>
            <person name="Mavromatis K."/>
            <person name="Ovchinnikova G."/>
            <person name="Pati A."/>
            <person name="Chen A."/>
            <person name="Palaniappan K."/>
            <person name="Land M."/>
            <person name="Hauser L."/>
            <person name="Chang Y.J."/>
            <person name="Jeffries C.D."/>
            <person name="Detter J.C."/>
            <person name="Brettin T."/>
            <person name="Rohde M."/>
            <person name="Goker M."/>
            <person name="Bristow J."/>
            <person name="Eisen J.A."/>
            <person name="Markowitz V."/>
            <person name="Hugenholtz P."/>
            <person name="Kyrpides N.C."/>
            <person name="Klenk H.P."/>
            <person name="Chen F."/>
        </authorList>
    </citation>
    <scope>NUCLEOTIDE SEQUENCE [LARGE SCALE GENOMIC DNA]</scope>
    <source>
        <strain evidence="4">ATCC 700099 / DSM 44233 / CIP 104796 / JCM 9543 / NBRC 105858 / Y-104</strain>
    </source>
</reference>
<keyword evidence="1" id="KW-0472">Membrane</keyword>
<proteinExistence type="predicted"/>
<gene>
    <name evidence="3" type="ordered locus">Namu_4826</name>
</gene>
<evidence type="ECO:0000259" key="2">
    <source>
        <dbReference type="Pfam" id="PF20568"/>
    </source>
</evidence>
<dbReference type="AlphaFoldDB" id="C8X903"/>
<dbReference type="Pfam" id="PF20568">
    <property type="entry name" value="DUF6777"/>
    <property type="match status" value="1"/>
</dbReference>
<accession>C8X903</accession>
<feature type="transmembrane region" description="Helical" evidence="1">
    <location>
        <begin position="21"/>
        <end position="42"/>
    </location>
</feature>
<dbReference type="InParanoid" id="C8X903"/>
<keyword evidence="1" id="KW-1133">Transmembrane helix</keyword>
<dbReference type="EMBL" id="CP001737">
    <property type="protein sequence ID" value="ACV81101.1"/>
    <property type="molecule type" value="Genomic_DNA"/>
</dbReference>
<dbReference type="HOGENOM" id="CLU_327013_0_0_11"/>
<name>C8X903_NAKMY</name>
<dbReference type="eggNOG" id="COG0515">
    <property type="taxonomic scope" value="Bacteria"/>
</dbReference>
<dbReference type="InterPro" id="IPR036278">
    <property type="entry name" value="Sialidase_sf"/>
</dbReference>
<evidence type="ECO:0000313" key="4">
    <source>
        <dbReference type="Proteomes" id="UP000002218"/>
    </source>
</evidence>
<evidence type="ECO:0000313" key="3">
    <source>
        <dbReference type="EMBL" id="ACV81101.1"/>
    </source>
</evidence>
<keyword evidence="4" id="KW-1185">Reference proteome</keyword>
<dbReference type="SUPFAM" id="SSF50939">
    <property type="entry name" value="Sialidases"/>
    <property type="match status" value="1"/>
</dbReference>
<organism evidence="3 4">
    <name type="scientific">Nakamurella multipartita (strain ATCC 700099 / DSM 44233 / CIP 104796 / JCM 9543 / NBRC 105858 / Y-104)</name>
    <name type="common">Microsphaera multipartita</name>
    <dbReference type="NCBI Taxonomy" id="479431"/>
    <lineage>
        <taxon>Bacteria</taxon>
        <taxon>Bacillati</taxon>
        <taxon>Actinomycetota</taxon>
        <taxon>Actinomycetes</taxon>
        <taxon>Nakamurellales</taxon>
        <taxon>Nakamurellaceae</taxon>
        <taxon>Nakamurella</taxon>
    </lineage>
</organism>
<protein>
    <recommendedName>
        <fullName evidence="2">DUF6777 domain-containing protein</fullName>
    </recommendedName>
</protein>
<dbReference type="RefSeq" id="WP_015749912.1">
    <property type="nucleotide sequence ID" value="NC_013235.1"/>
</dbReference>